<organism evidence="3 4">
    <name type="scientific">Aminithiophilus ramosus</name>
    <dbReference type="NCBI Taxonomy" id="3029084"/>
    <lineage>
        <taxon>Bacteria</taxon>
        <taxon>Thermotogati</taxon>
        <taxon>Synergistota</taxon>
        <taxon>Synergistia</taxon>
        <taxon>Synergistales</taxon>
        <taxon>Aminithiophilaceae</taxon>
        <taxon>Aminithiophilus</taxon>
    </lineage>
</organism>
<evidence type="ECO:0000259" key="1">
    <source>
        <dbReference type="Pfam" id="PF05848"/>
    </source>
</evidence>
<evidence type="ECO:0000313" key="3">
    <source>
        <dbReference type="EMBL" id="QTX33372.1"/>
    </source>
</evidence>
<protein>
    <submittedName>
        <fullName evidence="3">CtsR family transcriptional regulator</fullName>
    </submittedName>
</protein>
<keyword evidence="4" id="KW-1185">Reference proteome</keyword>
<dbReference type="KEGG" id="aram:KAR29_05730"/>
<dbReference type="AlphaFoldDB" id="A0A9Q7F0T4"/>
<dbReference type="Pfam" id="PF05848">
    <property type="entry name" value="CtsR"/>
    <property type="match status" value="1"/>
</dbReference>
<feature type="domain" description="CtsR N-terminal HTH" evidence="1">
    <location>
        <begin position="4"/>
        <end position="73"/>
    </location>
</feature>
<dbReference type="EMBL" id="CP072943">
    <property type="protein sequence ID" value="QTX33372.1"/>
    <property type="molecule type" value="Genomic_DNA"/>
</dbReference>
<evidence type="ECO:0000313" key="4">
    <source>
        <dbReference type="Proteomes" id="UP000671879"/>
    </source>
</evidence>
<dbReference type="Pfam" id="PF17727">
    <property type="entry name" value="CtsR_C"/>
    <property type="match status" value="1"/>
</dbReference>
<accession>A0A9Q7F0T4</accession>
<dbReference type="InterPro" id="IPR041902">
    <property type="entry name" value="CtsR_N_sf"/>
</dbReference>
<feature type="domain" description="CtsR C-terminal dimerization" evidence="2">
    <location>
        <begin position="79"/>
        <end position="153"/>
    </location>
</feature>
<gene>
    <name evidence="3" type="ORF">KAR29_05730</name>
</gene>
<name>A0A9Q7F0T4_9BACT</name>
<sequence length="159" mass="18533">MSSLTRSIEEYIHGLLEEEEAPTVSLRRKDLAEHFGCVPSQINYVLRSRFTPEKGFLVESQRGGHGFIRIARITFRRPQERVDHLEAIIGNVISSQEVRHLLTSLQEREILTDRERLLLEVALRFQDEVAENYFDLSPYKRDMLQADLLKRLLRSLALS</sequence>
<dbReference type="Gene3D" id="3.30.56.130">
    <property type="entry name" value="Transcriptional regulator CtsR, winged HTH domain"/>
    <property type="match status" value="1"/>
</dbReference>
<dbReference type="Gene3D" id="1.10.1200.150">
    <property type="entry name" value="Transcriptional regulator CtsR, C-terminal domain"/>
    <property type="match status" value="1"/>
</dbReference>
<dbReference type="InterPro" id="IPR040465">
    <property type="entry name" value="CtsR_N"/>
</dbReference>
<dbReference type="InterPro" id="IPR041908">
    <property type="entry name" value="CtsR_C_sf"/>
</dbReference>
<dbReference type="Proteomes" id="UP000671879">
    <property type="component" value="Chromosome"/>
</dbReference>
<dbReference type="RefSeq" id="WP_274374657.1">
    <property type="nucleotide sequence ID" value="NZ_CP072943.1"/>
</dbReference>
<dbReference type="InterPro" id="IPR041473">
    <property type="entry name" value="CtsR_C"/>
</dbReference>
<reference evidence="4" key="1">
    <citation type="submission" date="2021-04" db="EMBL/GenBank/DDBJ databases">
        <title>A novel Synergistetes isolate from a pyrite-forming mixed culture.</title>
        <authorList>
            <person name="Bunk B."/>
            <person name="Sproer C."/>
            <person name="Spring S."/>
            <person name="Pester M."/>
        </authorList>
    </citation>
    <scope>NUCLEOTIDE SEQUENCE [LARGE SCALE GENOMIC DNA]</scope>
    <source>
        <strain evidence="4">J.5.4.2-T.3.5.2</strain>
    </source>
</reference>
<proteinExistence type="predicted"/>
<evidence type="ECO:0000259" key="2">
    <source>
        <dbReference type="Pfam" id="PF17727"/>
    </source>
</evidence>